<evidence type="ECO:0000259" key="3">
    <source>
        <dbReference type="SMART" id="SM00062"/>
    </source>
</evidence>
<keyword evidence="2" id="KW-1133">Transmembrane helix</keyword>
<dbReference type="Proteomes" id="UP000235916">
    <property type="component" value="Unassembled WGS sequence"/>
</dbReference>
<comment type="caution">
    <text evidence="4">The sequence shown here is derived from an EMBL/GenBank/DDBJ whole genome shotgun (WGS) entry which is preliminary data.</text>
</comment>
<evidence type="ECO:0000256" key="2">
    <source>
        <dbReference type="SAM" id="Phobius"/>
    </source>
</evidence>
<dbReference type="SUPFAM" id="SSF53850">
    <property type="entry name" value="Periplasmic binding protein-like II"/>
    <property type="match status" value="1"/>
</dbReference>
<dbReference type="Gene3D" id="3.40.190.10">
    <property type="entry name" value="Periplasmic binding protein-like II"/>
    <property type="match status" value="2"/>
</dbReference>
<feature type="compositionally biased region" description="Low complexity" evidence="1">
    <location>
        <begin position="55"/>
        <end position="67"/>
    </location>
</feature>
<dbReference type="InterPro" id="IPR001638">
    <property type="entry name" value="Solute-binding_3/MltF_N"/>
</dbReference>
<organism evidence="4 5">
    <name type="scientific">Kinneretia aquatilis</name>
    <dbReference type="NCBI Taxonomy" id="2070761"/>
    <lineage>
        <taxon>Bacteria</taxon>
        <taxon>Pseudomonadati</taxon>
        <taxon>Pseudomonadota</taxon>
        <taxon>Betaproteobacteria</taxon>
        <taxon>Burkholderiales</taxon>
        <taxon>Sphaerotilaceae</taxon>
        <taxon>Roseateles</taxon>
    </lineage>
</organism>
<dbReference type="EMBL" id="POSP01000003">
    <property type="protein sequence ID" value="PND39229.1"/>
    <property type="molecule type" value="Genomic_DNA"/>
</dbReference>
<gene>
    <name evidence="4" type="ORF">C1O66_17985</name>
</gene>
<keyword evidence="5" id="KW-1185">Reference proteome</keyword>
<evidence type="ECO:0000313" key="4">
    <source>
        <dbReference type="EMBL" id="PND39229.1"/>
    </source>
</evidence>
<dbReference type="AlphaFoldDB" id="A0A2N8L0J9"/>
<feature type="domain" description="Solute-binding protein family 3/N-terminal" evidence="3">
    <location>
        <begin position="122"/>
        <end position="345"/>
    </location>
</feature>
<dbReference type="OrthoDB" id="8777360at2"/>
<dbReference type="SMART" id="SM00062">
    <property type="entry name" value="PBPb"/>
    <property type="match status" value="1"/>
</dbReference>
<reference evidence="4 5" key="1">
    <citation type="submission" date="2018-01" db="EMBL/GenBank/DDBJ databases">
        <title>Draft genome sequence of Paucibacter aquatile CR182 isolated from freshwater of the Nakdong River.</title>
        <authorList>
            <person name="Choi A."/>
            <person name="Chung E.J."/>
        </authorList>
    </citation>
    <scope>NUCLEOTIDE SEQUENCE [LARGE SCALE GENOMIC DNA]</scope>
    <source>
        <strain evidence="4 5">CR182</strain>
    </source>
</reference>
<keyword evidence="2" id="KW-0812">Transmembrane</keyword>
<name>A0A2N8L0J9_9BURK</name>
<proteinExistence type="predicted"/>
<protein>
    <recommendedName>
        <fullName evidence="3">Solute-binding protein family 3/N-terminal domain-containing protein</fullName>
    </recommendedName>
</protein>
<sequence>MARPGLCRAASARRRAGRSPPQHLAGDAQAPACGRRGGQGRGRRNRRLPVPSGTRSARALSRAAAARQPPLLDSDPRVGQAWVGPRLRSRQRRDKVNGVWFSWLRGACLCLALLASAAQAREFRVDLIQFDPWAKKNPDPDAAEPYVGIVVDLLKEFERRSGHRTIKTLTPYARVERDLEVGDCDFSIMAWGEARAAYANRGTAFVPLEFGVRARKGVRVRSYEDLKKIIVGAPRGLKVDPRFDADPEIRKDLVLDYTLAIRKAVADRDAMAVAGSLSTLGHIIHKLKLEAEFGDVLVLNTTHLTVAFSKKSSQIGAEAQVNAVFKTMVDDGTARRIYERWMFPPD</sequence>
<evidence type="ECO:0000313" key="5">
    <source>
        <dbReference type="Proteomes" id="UP000235916"/>
    </source>
</evidence>
<feature type="region of interest" description="Disordered" evidence="1">
    <location>
        <begin position="1"/>
        <end position="79"/>
    </location>
</feature>
<keyword evidence="2" id="KW-0472">Membrane</keyword>
<accession>A0A2N8L0J9</accession>
<feature type="transmembrane region" description="Helical" evidence="2">
    <location>
        <begin position="98"/>
        <end position="118"/>
    </location>
</feature>
<evidence type="ECO:0000256" key="1">
    <source>
        <dbReference type="SAM" id="MobiDB-lite"/>
    </source>
</evidence>